<keyword evidence="5" id="KW-0998">Cell outer membrane</keyword>
<sequence>MKKTLLNISLLAAIHILATSCSDFLDKTPTEYSSVGFYQSEAAIQTGVSGVYNSLYIDMGYLCPFNVYMEHYTGMAMERAENNTIGAGGALNPDNSAVQTWWTRNYVIIARANSVIAGSAPYLDKLSGASKQYLAEAKVLRAFAYYNLISTYGDVPFFSEPVTVDQYKDERTSKVTVLDFILSQMDEAAADLPWIAQDRGRVDKAVAYGLKARAALLGGSLNYGGKSKSYFATAAAAAKMVIGQRSLAVDFDDLFTKTGQTKADVRNEMLFELMYSDQGVKKFHVIGFGQVSRNYGQTGRHPSALLADTYECIDGKRIDESPLYDPKNPGANRDPRFKSTLWMHGDTVQGNTKGTDAGRVKFVLDVFNPTTMFYNFGTSTWESKINADINSGAAWTSFANAGVGYMWRKFSDEANESISSTTCNVPLMRYAEVLLTYAEAKIELNELDNTVYEAINMVRNRSGMPNVSADRIGNQDKMRQLVRRERKVELMLEGLHFVDMRRWKIGDIENDSPSYGYPVALTKDAQGYITSGGYADATPDMVPNFKKTPRHDLNDIANYDAYKSKLKVRDANRFWNEKFNLYPIPTVERDRNPNLTQNEGY</sequence>
<name>A0A1T5B455_9BACT</name>
<dbReference type="InterPro" id="IPR011990">
    <property type="entry name" value="TPR-like_helical_dom_sf"/>
</dbReference>
<feature type="domain" description="RagB/SusD" evidence="7">
    <location>
        <begin position="270"/>
        <end position="601"/>
    </location>
</feature>
<keyword evidence="3 6" id="KW-0732">Signal</keyword>
<protein>
    <submittedName>
        <fullName evidence="9">Starch-binding associating with outer membrane</fullName>
    </submittedName>
</protein>
<keyword evidence="4" id="KW-0472">Membrane</keyword>
<dbReference type="Gene3D" id="1.25.40.390">
    <property type="match status" value="1"/>
</dbReference>
<evidence type="ECO:0000256" key="5">
    <source>
        <dbReference type="ARBA" id="ARBA00023237"/>
    </source>
</evidence>
<dbReference type="Pfam" id="PF14322">
    <property type="entry name" value="SusD-like_3"/>
    <property type="match status" value="1"/>
</dbReference>
<dbReference type="EMBL" id="FUYQ01000005">
    <property type="protein sequence ID" value="SKB41847.1"/>
    <property type="molecule type" value="Genomic_DNA"/>
</dbReference>
<accession>A0A1T5B455</accession>
<dbReference type="PROSITE" id="PS51257">
    <property type="entry name" value="PROKAR_LIPOPROTEIN"/>
    <property type="match status" value="1"/>
</dbReference>
<gene>
    <name evidence="9" type="ORF">SAMN05660349_01057</name>
</gene>
<comment type="subcellular location">
    <subcellularLocation>
        <location evidence="1">Cell outer membrane</location>
    </subcellularLocation>
</comment>
<comment type="similarity">
    <text evidence="2">Belongs to the SusD family.</text>
</comment>
<reference evidence="10" key="1">
    <citation type="submission" date="2017-02" db="EMBL/GenBank/DDBJ databases">
        <authorList>
            <person name="Varghese N."/>
            <person name="Submissions S."/>
        </authorList>
    </citation>
    <scope>NUCLEOTIDE SEQUENCE [LARGE SCALE GENOMIC DNA]</scope>
    <source>
        <strain evidence="10">DSM 24967</strain>
    </source>
</reference>
<keyword evidence="10" id="KW-1185">Reference proteome</keyword>
<organism evidence="9 10">
    <name type="scientific">Parabacteroides chartae</name>
    <dbReference type="NCBI Taxonomy" id="1037355"/>
    <lineage>
        <taxon>Bacteria</taxon>
        <taxon>Pseudomonadati</taxon>
        <taxon>Bacteroidota</taxon>
        <taxon>Bacteroidia</taxon>
        <taxon>Bacteroidales</taxon>
        <taxon>Tannerellaceae</taxon>
        <taxon>Parabacteroides</taxon>
    </lineage>
</organism>
<evidence type="ECO:0000256" key="6">
    <source>
        <dbReference type="SAM" id="SignalP"/>
    </source>
</evidence>
<evidence type="ECO:0000256" key="2">
    <source>
        <dbReference type="ARBA" id="ARBA00006275"/>
    </source>
</evidence>
<dbReference type="Proteomes" id="UP000190852">
    <property type="component" value="Unassembled WGS sequence"/>
</dbReference>
<evidence type="ECO:0000256" key="3">
    <source>
        <dbReference type="ARBA" id="ARBA00022729"/>
    </source>
</evidence>
<feature type="chain" id="PRO_5012910959" evidence="6">
    <location>
        <begin position="19"/>
        <end position="601"/>
    </location>
</feature>
<dbReference type="GO" id="GO:0009279">
    <property type="term" value="C:cell outer membrane"/>
    <property type="evidence" value="ECO:0007669"/>
    <property type="project" value="UniProtKB-SubCell"/>
</dbReference>
<feature type="domain" description="SusD-like N-terminal" evidence="8">
    <location>
        <begin position="23"/>
        <end position="214"/>
    </location>
</feature>
<evidence type="ECO:0000313" key="9">
    <source>
        <dbReference type="EMBL" id="SKB41847.1"/>
    </source>
</evidence>
<dbReference type="RefSeq" id="WP_079682711.1">
    <property type="nucleotide sequence ID" value="NZ_FUYQ01000005.1"/>
</dbReference>
<evidence type="ECO:0000259" key="8">
    <source>
        <dbReference type="Pfam" id="PF14322"/>
    </source>
</evidence>
<evidence type="ECO:0000313" key="10">
    <source>
        <dbReference type="Proteomes" id="UP000190852"/>
    </source>
</evidence>
<dbReference type="AlphaFoldDB" id="A0A1T5B455"/>
<dbReference type="InterPro" id="IPR012944">
    <property type="entry name" value="SusD_RagB_dom"/>
</dbReference>
<dbReference type="InterPro" id="IPR033985">
    <property type="entry name" value="SusD-like_N"/>
</dbReference>
<proteinExistence type="inferred from homology"/>
<evidence type="ECO:0000256" key="4">
    <source>
        <dbReference type="ARBA" id="ARBA00023136"/>
    </source>
</evidence>
<evidence type="ECO:0000256" key="1">
    <source>
        <dbReference type="ARBA" id="ARBA00004442"/>
    </source>
</evidence>
<evidence type="ECO:0000259" key="7">
    <source>
        <dbReference type="Pfam" id="PF07980"/>
    </source>
</evidence>
<feature type="signal peptide" evidence="6">
    <location>
        <begin position="1"/>
        <end position="18"/>
    </location>
</feature>
<dbReference type="SUPFAM" id="SSF48452">
    <property type="entry name" value="TPR-like"/>
    <property type="match status" value="1"/>
</dbReference>
<dbReference type="Pfam" id="PF07980">
    <property type="entry name" value="SusD_RagB"/>
    <property type="match status" value="1"/>
</dbReference>